<feature type="chain" id="PRO_5031308047" description="Tetratricopeptide repeat protein" evidence="2">
    <location>
        <begin position="24"/>
        <end position="724"/>
    </location>
</feature>
<accession>A0A7Y7XAY0</accession>
<feature type="transmembrane region" description="Helical" evidence="1">
    <location>
        <begin position="697"/>
        <end position="717"/>
    </location>
</feature>
<keyword evidence="2" id="KW-0732">Signal</keyword>
<sequence>MSTRNWPRHMLCLSLSLPLSALACGPDFPLRLLNDRAQSLADLPETNFAFEVTRFAQAVTGLKAATEATLTPYWESDDSNKPYREQRDKVEASELPENLRAEVTRLRNLQDPQQVETQGASLPAELRLYTAGAVAFEAGDAQRAVDYFRQVLALPADQRKLRSTWAAYSLGRSLVALSVQAQAGPDGAEGSAPAAVVTDAQLLAQARLAFQQTRALSAGDFSDPLELGIASLGEEARLALLDNDWDGAIALYASQSQLGSNTGYSSLLQVVGELTKKPDAELSTLLKDKNVQMLVTAYVLSRDGESFDEQPEQQKRLSKVLLASVAGSVDNADRLAALSYQKGDYAGAKTFVEHAGDGGLAWWVRAKLALREGDKVQAAAAYAKAAQAFPKDEAWGSRRAPDWSFETVQPGCRVEGESAILALDRGDYLQAFDQLYRSQDIYWLDAATVAERVLSTDELKTYVDAHVPAPPAAKLEDKDNYVRRPVAARLRELLARRLLREGRFDEAPQYFDSPELQATAQDYGRARQQAVSRWTSTGRAESLFAAATLARKSGMEILGYEMAPDYRSLDGYYSLDVPPLQPAPFLEAAEIQRQQATVAKPDRRYHYRWIAMDLANQAADQLPHSSQAFAAVLCKAASWVAGSDEEIQLYQRYVEQGPYVSWATNFGQQCQEPNFDQANKRYLTQPLNAVRSALRPYKVLLIVGVLAALGAVAGLWVRRRKAKL</sequence>
<evidence type="ECO:0000313" key="4">
    <source>
        <dbReference type="Proteomes" id="UP000539985"/>
    </source>
</evidence>
<dbReference type="InterPro" id="IPR011990">
    <property type="entry name" value="TPR-like_helical_dom_sf"/>
</dbReference>
<evidence type="ECO:0000256" key="2">
    <source>
        <dbReference type="SAM" id="SignalP"/>
    </source>
</evidence>
<keyword evidence="1" id="KW-1133">Transmembrane helix</keyword>
<protein>
    <recommendedName>
        <fullName evidence="5">Tetratricopeptide repeat protein</fullName>
    </recommendedName>
</protein>
<name>A0A7Y7XAY0_9PSED</name>
<organism evidence="3 4">
    <name type="scientific">Pseudomonas gingeri</name>
    <dbReference type="NCBI Taxonomy" id="117681"/>
    <lineage>
        <taxon>Bacteria</taxon>
        <taxon>Pseudomonadati</taxon>
        <taxon>Pseudomonadota</taxon>
        <taxon>Gammaproteobacteria</taxon>
        <taxon>Pseudomonadales</taxon>
        <taxon>Pseudomonadaceae</taxon>
        <taxon>Pseudomonas</taxon>
    </lineage>
</organism>
<gene>
    <name evidence="3" type="ORF">HX882_11575</name>
</gene>
<keyword evidence="1" id="KW-0812">Transmembrane</keyword>
<evidence type="ECO:0000256" key="1">
    <source>
        <dbReference type="SAM" id="Phobius"/>
    </source>
</evidence>
<dbReference type="Proteomes" id="UP000539985">
    <property type="component" value="Unassembled WGS sequence"/>
</dbReference>
<reference evidence="3 4" key="1">
    <citation type="submission" date="2020-04" db="EMBL/GenBank/DDBJ databases">
        <title>Molecular characterization of pseudomonads from Agaricus bisporus reveal novel blotch 2 pathogens in Western Europe.</title>
        <authorList>
            <person name="Taparia T."/>
            <person name="Krijger M."/>
            <person name="Haynes E."/>
            <person name="Elpinstone J.G."/>
            <person name="Noble R."/>
            <person name="Van Der Wolf J."/>
        </authorList>
    </citation>
    <scope>NUCLEOTIDE SEQUENCE [LARGE SCALE GENOMIC DNA]</scope>
    <source>
        <strain evidence="3 4">H7001</strain>
    </source>
</reference>
<dbReference type="RefSeq" id="WP_177101905.1">
    <property type="nucleotide sequence ID" value="NZ_JACAQB010000006.1"/>
</dbReference>
<dbReference type="SUPFAM" id="SSF48452">
    <property type="entry name" value="TPR-like"/>
    <property type="match status" value="1"/>
</dbReference>
<proteinExistence type="predicted"/>
<evidence type="ECO:0008006" key="5">
    <source>
        <dbReference type="Google" id="ProtNLM"/>
    </source>
</evidence>
<dbReference type="EMBL" id="JACAQB010000006">
    <property type="protein sequence ID" value="NWB96533.1"/>
    <property type="molecule type" value="Genomic_DNA"/>
</dbReference>
<keyword evidence="1" id="KW-0472">Membrane</keyword>
<dbReference type="AlphaFoldDB" id="A0A7Y7XAY0"/>
<evidence type="ECO:0000313" key="3">
    <source>
        <dbReference type="EMBL" id="NWB96533.1"/>
    </source>
</evidence>
<feature type="signal peptide" evidence="2">
    <location>
        <begin position="1"/>
        <end position="23"/>
    </location>
</feature>
<dbReference type="PROSITE" id="PS51257">
    <property type="entry name" value="PROKAR_LIPOPROTEIN"/>
    <property type="match status" value="1"/>
</dbReference>
<comment type="caution">
    <text evidence="3">The sequence shown here is derived from an EMBL/GenBank/DDBJ whole genome shotgun (WGS) entry which is preliminary data.</text>
</comment>